<dbReference type="Gramene" id="OB01G24570.1">
    <property type="protein sequence ID" value="OB01G24570.1"/>
    <property type="gene ID" value="OB01G24570"/>
</dbReference>
<dbReference type="AlphaFoldDB" id="J3KZQ1"/>
<dbReference type="Proteomes" id="UP000006038">
    <property type="component" value="Chromosome 1"/>
</dbReference>
<organism evidence="1">
    <name type="scientific">Oryza brachyantha</name>
    <name type="common">malo sina</name>
    <dbReference type="NCBI Taxonomy" id="4533"/>
    <lineage>
        <taxon>Eukaryota</taxon>
        <taxon>Viridiplantae</taxon>
        <taxon>Streptophyta</taxon>
        <taxon>Embryophyta</taxon>
        <taxon>Tracheophyta</taxon>
        <taxon>Spermatophyta</taxon>
        <taxon>Magnoliopsida</taxon>
        <taxon>Liliopsida</taxon>
        <taxon>Poales</taxon>
        <taxon>Poaceae</taxon>
        <taxon>BOP clade</taxon>
        <taxon>Oryzoideae</taxon>
        <taxon>Oryzeae</taxon>
        <taxon>Oryzinae</taxon>
        <taxon>Oryza</taxon>
    </lineage>
</organism>
<name>J3KZQ1_ORYBR</name>
<proteinExistence type="predicted"/>
<reference evidence="1" key="2">
    <citation type="submission" date="2013-04" db="UniProtKB">
        <authorList>
            <consortium name="EnsemblPlants"/>
        </authorList>
    </citation>
    <scope>IDENTIFICATION</scope>
</reference>
<sequence>MANPSDAGSCTSLTVAATGVRRFTVDVYSVTKWLAWRSGDKVVYYQSDGFSVGGHVRLGRPVPPGH</sequence>
<evidence type="ECO:0000313" key="2">
    <source>
        <dbReference type="Proteomes" id="UP000006038"/>
    </source>
</evidence>
<dbReference type="HOGENOM" id="CLU_2835215_0_0_1"/>
<accession>J3KZQ1</accession>
<protein>
    <submittedName>
        <fullName evidence="1">Uncharacterized protein</fullName>
    </submittedName>
</protein>
<dbReference type="EnsemblPlants" id="OB01G24570.1">
    <property type="protein sequence ID" value="OB01G24570.1"/>
    <property type="gene ID" value="OB01G24570"/>
</dbReference>
<evidence type="ECO:0000313" key="1">
    <source>
        <dbReference type="EnsemblPlants" id="OB01G24570.1"/>
    </source>
</evidence>
<keyword evidence="2" id="KW-1185">Reference proteome</keyword>
<reference evidence="1" key="1">
    <citation type="journal article" date="2013" name="Nat. Commun.">
        <title>Whole-genome sequencing of Oryza brachyantha reveals mechanisms underlying Oryza genome evolution.</title>
        <authorList>
            <person name="Chen J."/>
            <person name="Huang Q."/>
            <person name="Gao D."/>
            <person name="Wang J."/>
            <person name="Lang Y."/>
            <person name="Liu T."/>
            <person name="Li B."/>
            <person name="Bai Z."/>
            <person name="Luis Goicoechea J."/>
            <person name="Liang C."/>
            <person name="Chen C."/>
            <person name="Zhang W."/>
            <person name="Sun S."/>
            <person name="Liao Y."/>
            <person name="Zhang X."/>
            <person name="Yang L."/>
            <person name="Song C."/>
            <person name="Wang M."/>
            <person name="Shi J."/>
            <person name="Liu G."/>
            <person name="Liu J."/>
            <person name="Zhou H."/>
            <person name="Zhou W."/>
            <person name="Yu Q."/>
            <person name="An N."/>
            <person name="Chen Y."/>
            <person name="Cai Q."/>
            <person name="Wang B."/>
            <person name="Liu B."/>
            <person name="Min J."/>
            <person name="Huang Y."/>
            <person name="Wu H."/>
            <person name="Li Z."/>
            <person name="Zhang Y."/>
            <person name="Yin Y."/>
            <person name="Song W."/>
            <person name="Jiang J."/>
            <person name="Jackson S.A."/>
            <person name="Wing R.A."/>
            <person name="Wang J."/>
            <person name="Chen M."/>
        </authorList>
    </citation>
    <scope>NUCLEOTIDE SEQUENCE [LARGE SCALE GENOMIC DNA]</scope>
    <source>
        <strain evidence="1">cv. IRGC 101232</strain>
    </source>
</reference>